<evidence type="ECO:0000313" key="2">
    <source>
        <dbReference type="EMBL" id="KAJ3484761.1"/>
    </source>
</evidence>
<accession>A0AAD5V4S3</accession>
<gene>
    <name evidence="2" type="ORF">NLI96_g5425</name>
</gene>
<feature type="region of interest" description="Disordered" evidence="1">
    <location>
        <begin position="32"/>
        <end position="66"/>
    </location>
</feature>
<proteinExistence type="predicted"/>
<comment type="caution">
    <text evidence="2">The sequence shown here is derived from an EMBL/GenBank/DDBJ whole genome shotgun (WGS) entry which is preliminary data.</text>
</comment>
<organism evidence="2 3">
    <name type="scientific">Meripilus lineatus</name>
    <dbReference type="NCBI Taxonomy" id="2056292"/>
    <lineage>
        <taxon>Eukaryota</taxon>
        <taxon>Fungi</taxon>
        <taxon>Dikarya</taxon>
        <taxon>Basidiomycota</taxon>
        <taxon>Agaricomycotina</taxon>
        <taxon>Agaricomycetes</taxon>
        <taxon>Polyporales</taxon>
        <taxon>Meripilaceae</taxon>
        <taxon>Meripilus</taxon>
    </lineage>
</organism>
<reference evidence="2" key="1">
    <citation type="submission" date="2022-07" db="EMBL/GenBank/DDBJ databases">
        <title>Genome Sequence of Physisporinus lineatus.</title>
        <authorList>
            <person name="Buettner E."/>
        </authorList>
    </citation>
    <scope>NUCLEOTIDE SEQUENCE</scope>
    <source>
        <strain evidence="2">VT162</strain>
    </source>
</reference>
<sequence length="446" mass="50314">MRNPKAPWLSTRFVSLSPIQFDTFNDFKKKLGTYNSKKPKGQPRDRSKANTQYTTNGNSESSEKGLSRGSFEHQRLLYMFAQGGLYPLSHFAISPVPWLENLRIISFAYNLWEADDRTRMKRERDPKILDVGWTEYALPPRGSGLTAISTVHLRIKENSVLGNPGRKKQAFAFGDTEVLSKEDVTARVRQLLVPPKEGTRSPLLVLFANKDFPKEVFASLGVDSSYWHKGIEPILRPMNSTVSRDLPSFSPDNRPGSSKYGRSRSRSPVKGGKFPPRRSSPVRSSAFWDDHKREKTSPVFSVDVRGMFSTMTNRNLTHDFVIDHAISLGVPDVILDMDAPVEKRDKVWCAGNESRLIGNMWNAMASGNAIDDQRLTRWPSSGQTGMVVDERDTVEPEEIKQESKDSDSDDSERDPNDYGQPVSTPQAGGCQNSKDPYDEDVFEDDW</sequence>
<feature type="region of interest" description="Disordered" evidence="1">
    <location>
        <begin position="242"/>
        <end position="288"/>
    </location>
</feature>
<feature type="compositionally biased region" description="Basic and acidic residues" evidence="1">
    <location>
        <begin position="388"/>
        <end position="406"/>
    </location>
</feature>
<feature type="region of interest" description="Disordered" evidence="1">
    <location>
        <begin position="375"/>
        <end position="446"/>
    </location>
</feature>
<dbReference type="Proteomes" id="UP001212997">
    <property type="component" value="Unassembled WGS sequence"/>
</dbReference>
<dbReference type="AlphaFoldDB" id="A0AAD5V4S3"/>
<name>A0AAD5V4S3_9APHY</name>
<protein>
    <submittedName>
        <fullName evidence="2">Uncharacterized protein</fullName>
    </submittedName>
</protein>
<feature type="compositionally biased region" description="Acidic residues" evidence="1">
    <location>
        <begin position="437"/>
        <end position="446"/>
    </location>
</feature>
<evidence type="ECO:0000256" key="1">
    <source>
        <dbReference type="SAM" id="MobiDB-lite"/>
    </source>
</evidence>
<keyword evidence="3" id="KW-1185">Reference proteome</keyword>
<evidence type="ECO:0000313" key="3">
    <source>
        <dbReference type="Proteomes" id="UP001212997"/>
    </source>
</evidence>
<feature type="compositionally biased region" description="Polar residues" evidence="1">
    <location>
        <begin position="421"/>
        <end position="434"/>
    </location>
</feature>
<feature type="compositionally biased region" description="Polar residues" evidence="1">
    <location>
        <begin position="49"/>
        <end position="60"/>
    </location>
</feature>
<dbReference type="EMBL" id="JANAWD010000177">
    <property type="protein sequence ID" value="KAJ3484761.1"/>
    <property type="molecule type" value="Genomic_DNA"/>
</dbReference>